<dbReference type="EMBL" id="ML991778">
    <property type="protein sequence ID" value="KAF2237887.1"/>
    <property type="molecule type" value="Genomic_DNA"/>
</dbReference>
<organism evidence="1 2">
    <name type="scientific">Viridothelium virens</name>
    <name type="common">Speckled blister lichen</name>
    <name type="synonym">Trypethelium virens</name>
    <dbReference type="NCBI Taxonomy" id="1048519"/>
    <lineage>
        <taxon>Eukaryota</taxon>
        <taxon>Fungi</taxon>
        <taxon>Dikarya</taxon>
        <taxon>Ascomycota</taxon>
        <taxon>Pezizomycotina</taxon>
        <taxon>Dothideomycetes</taxon>
        <taxon>Dothideomycetes incertae sedis</taxon>
        <taxon>Trypetheliales</taxon>
        <taxon>Trypetheliaceae</taxon>
        <taxon>Viridothelium</taxon>
    </lineage>
</organism>
<protein>
    <submittedName>
        <fullName evidence="1">Uncharacterized protein</fullName>
    </submittedName>
</protein>
<dbReference type="AlphaFoldDB" id="A0A6A6HIN0"/>
<name>A0A6A6HIN0_VIRVR</name>
<evidence type="ECO:0000313" key="2">
    <source>
        <dbReference type="Proteomes" id="UP000800092"/>
    </source>
</evidence>
<gene>
    <name evidence="1" type="ORF">EV356DRAFT_361812</name>
</gene>
<reference evidence="1" key="1">
    <citation type="journal article" date="2020" name="Stud. Mycol.">
        <title>101 Dothideomycetes genomes: a test case for predicting lifestyles and emergence of pathogens.</title>
        <authorList>
            <person name="Haridas S."/>
            <person name="Albert R."/>
            <person name="Binder M."/>
            <person name="Bloem J."/>
            <person name="Labutti K."/>
            <person name="Salamov A."/>
            <person name="Andreopoulos B."/>
            <person name="Baker S."/>
            <person name="Barry K."/>
            <person name="Bills G."/>
            <person name="Bluhm B."/>
            <person name="Cannon C."/>
            <person name="Castanera R."/>
            <person name="Culley D."/>
            <person name="Daum C."/>
            <person name="Ezra D."/>
            <person name="Gonzalez J."/>
            <person name="Henrissat B."/>
            <person name="Kuo A."/>
            <person name="Liang C."/>
            <person name="Lipzen A."/>
            <person name="Lutzoni F."/>
            <person name="Magnuson J."/>
            <person name="Mondo S."/>
            <person name="Nolan M."/>
            <person name="Ohm R."/>
            <person name="Pangilinan J."/>
            <person name="Park H.-J."/>
            <person name="Ramirez L."/>
            <person name="Alfaro M."/>
            <person name="Sun H."/>
            <person name="Tritt A."/>
            <person name="Yoshinaga Y."/>
            <person name="Zwiers L.-H."/>
            <person name="Turgeon B."/>
            <person name="Goodwin S."/>
            <person name="Spatafora J."/>
            <person name="Crous P."/>
            <person name="Grigoriev I."/>
        </authorList>
    </citation>
    <scope>NUCLEOTIDE SEQUENCE</scope>
    <source>
        <strain evidence="1">Tuck. ex Michener</strain>
    </source>
</reference>
<accession>A0A6A6HIN0</accession>
<evidence type="ECO:0000313" key="1">
    <source>
        <dbReference type="EMBL" id="KAF2237887.1"/>
    </source>
</evidence>
<proteinExistence type="predicted"/>
<dbReference type="Proteomes" id="UP000800092">
    <property type="component" value="Unassembled WGS sequence"/>
</dbReference>
<keyword evidence="2" id="KW-1185">Reference proteome</keyword>
<sequence>MHSSAHVFIISCTTQQCWNHSERACSVGLSWLSARGVCAADRSCLISALWTAGAEESLSWVAGSSSHGTFFQLLGVCLNMKSNQ</sequence>